<protein>
    <recommendedName>
        <fullName evidence="2">Exodeoxyribonuclease X-like C-terminal domain-containing protein</fullName>
    </recommendedName>
</protein>
<evidence type="ECO:0000259" key="2">
    <source>
        <dbReference type="Pfam" id="PF20600"/>
    </source>
</evidence>
<organism evidence="3 4">
    <name type="scientific">Paratissierella segnis</name>
    <dbReference type="NCBI Taxonomy" id="2763679"/>
    <lineage>
        <taxon>Bacteria</taxon>
        <taxon>Bacillati</taxon>
        <taxon>Bacillota</taxon>
        <taxon>Tissierellia</taxon>
        <taxon>Tissierellales</taxon>
        <taxon>Tissierellaceae</taxon>
        <taxon>Paratissierella</taxon>
    </lineage>
</organism>
<sequence length="292" mass="33163">MMMSLIDSIDVSSMIGTLNKISQVQAVVQSQLKPGHDHDVIPGTNKPTLLKPGAEKILMMFGLTSEYEIIDRIEDYDKGIFAYTIRCVLSKNGQKITEGVGSCNSKENKYRWRWVKESDLPVGIDINSLKQRTNKWGKTEYQVENDEIYSQANTILKMAKKRAQIDATLTVASLSEVFTQDIEDMKELFQQENIETMTDVESKNIKLTFGKHKGKTIGEVYDEAPDYIEWLVQNTKDEVIRKACKMVLTPPKGNKGTQYKSNKDTSDVDPETGEIYNIPLPWDDNGDEDTQF</sequence>
<feature type="region of interest" description="Disordered" evidence="1">
    <location>
        <begin position="251"/>
        <end position="292"/>
    </location>
</feature>
<dbReference type="Proteomes" id="UP000601171">
    <property type="component" value="Unassembled WGS sequence"/>
</dbReference>
<dbReference type="EMBL" id="JACRTG010000034">
    <property type="protein sequence ID" value="MBC8589357.1"/>
    <property type="molecule type" value="Genomic_DNA"/>
</dbReference>
<reference evidence="3" key="1">
    <citation type="submission" date="2020-08" db="EMBL/GenBank/DDBJ databases">
        <title>Genome public.</title>
        <authorList>
            <person name="Liu C."/>
            <person name="Sun Q."/>
        </authorList>
    </citation>
    <scope>NUCLEOTIDE SEQUENCE</scope>
    <source>
        <strain evidence="3">BX21</strain>
    </source>
</reference>
<feature type="domain" description="Exodeoxyribonuclease X-like C-terminal" evidence="2">
    <location>
        <begin position="207"/>
        <end position="234"/>
    </location>
</feature>
<evidence type="ECO:0000313" key="4">
    <source>
        <dbReference type="Proteomes" id="UP000601171"/>
    </source>
</evidence>
<dbReference type="AlphaFoldDB" id="A0A926EZP1"/>
<comment type="caution">
    <text evidence="3">The sequence shown here is derived from an EMBL/GenBank/DDBJ whole genome shotgun (WGS) entry which is preliminary data.</text>
</comment>
<evidence type="ECO:0000313" key="3">
    <source>
        <dbReference type="EMBL" id="MBC8589357.1"/>
    </source>
</evidence>
<keyword evidence="4" id="KW-1185">Reference proteome</keyword>
<name>A0A926EZP1_9FIRM</name>
<accession>A0A926EZP1</accession>
<proteinExistence type="predicted"/>
<dbReference type="InterPro" id="IPR046768">
    <property type="entry name" value="ExoX-like_C"/>
</dbReference>
<dbReference type="Pfam" id="PF20600">
    <property type="entry name" value="ExoX-like_C"/>
    <property type="match status" value="1"/>
</dbReference>
<gene>
    <name evidence="3" type="ORF">H8707_14155</name>
</gene>
<evidence type="ECO:0000256" key="1">
    <source>
        <dbReference type="SAM" id="MobiDB-lite"/>
    </source>
</evidence>